<dbReference type="SUPFAM" id="SSF54285">
    <property type="entry name" value="MoaD/ThiS"/>
    <property type="match status" value="1"/>
</dbReference>
<dbReference type="CDD" id="cd00754">
    <property type="entry name" value="Ubl_MoaD"/>
    <property type="match status" value="1"/>
</dbReference>
<protein>
    <recommendedName>
        <fullName evidence="3">Molybdopterin synthase sulfur carrier subunit</fullName>
    </recommendedName>
</protein>
<comment type="similarity">
    <text evidence="2">Belongs to the MoaD family.</text>
</comment>
<sequence length="83" mass="8882">MSPAINLLYFAHVAELTGRRAEPWPLPEPAITGTALLQSLEQRYPQLAPAGRLKLAVNQTHAKPSVTIHAGDEVAVFEPVTGG</sequence>
<evidence type="ECO:0000256" key="2">
    <source>
        <dbReference type="ARBA" id="ARBA00024200"/>
    </source>
</evidence>
<proteinExistence type="inferred from homology"/>
<dbReference type="InterPro" id="IPR012675">
    <property type="entry name" value="Beta-grasp_dom_sf"/>
</dbReference>
<dbReference type="Gene3D" id="3.10.20.30">
    <property type="match status" value="1"/>
</dbReference>
<organism evidence="4 5">
    <name type="scientific">Bordetella flabilis</name>
    <dbReference type="NCBI Taxonomy" id="463014"/>
    <lineage>
        <taxon>Bacteria</taxon>
        <taxon>Pseudomonadati</taxon>
        <taxon>Pseudomonadota</taxon>
        <taxon>Betaproteobacteria</taxon>
        <taxon>Burkholderiales</taxon>
        <taxon>Alcaligenaceae</taxon>
        <taxon>Bordetella</taxon>
    </lineage>
</organism>
<dbReference type="OrthoDB" id="9801945at2"/>
<dbReference type="InterPro" id="IPR044672">
    <property type="entry name" value="MOCS2A"/>
</dbReference>
<evidence type="ECO:0000256" key="3">
    <source>
        <dbReference type="ARBA" id="ARBA00024247"/>
    </source>
</evidence>
<dbReference type="RefSeq" id="WP_066662469.1">
    <property type="nucleotide sequence ID" value="NZ_CBCSCL010000007.1"/>
</dbReference>
<dbReference type="PANTHER" id="PTHR33359:SF1">
    <property type="entry name" value="MOLYBDOPTERIN SYNTHASE SULFUR CARRIER SUBUNIT"/>
    <property type="match status" value="1"/>
</dbReference>
<keyword evidence="1" id="KW-0547">Nucleotide-binding</keyword>
<reference evidence="4 5" key="1">
    <citation type="submission" date="2016-06" db="EMBL/GenBank/DDBJ databases">
        <title>Complete genome sequences of Bordetella bronchialis and Bordetella flabilis.</title>
        <authorList>
            <person name="LiPuma J.J."/>
            <person name="Spilker T."/>
        </authorList>
    </citation>
    <scope>NUCLEOTIDE SEQUENCE [LARGE SCALE GENOMIC DNA]</scope>
    <source>
        <strain evidence="4 5">AU10664</strain>
    </source>
</reference>
<dbReference type="GO" id="GO:1990133">
    <property type="term" value="C:molybdopterin adenylyltransferase complex"/>
    <property type="evidence" value="ECO:0007669"/>
    <property type="project" value="TreeGrafter"/>
</dbReference>
<evidence type="ECO:0000313" key="4">
    <source>
        <dbReference type="EMBL" id="ANN79424.1"/>
    </source>
</evidence>
<dbReference type="GO" id="GO:0006777">
    <property type="term" value="P:Mo-molybdopterin cofactor biosynthetic process"/>
    <property type="evidence" value="ECO:0007669"/>
    <property type="project" value="InterPro"/>
</dbReference>
<dbReference type="AlphaFoldDB" id="A0A193GJI0"/>
<gene>
    <name evidence="4" type="ORF">BAU07_21925</name>
</gene>
<dbReference type="InterPro" id="IPR016155">
    <property type="entry name" value="Mopterin_synth/thiamin_S_b"/>
</dbReference>
<dbReference type="PANTHER" id="PTHR33359">
    <property type="entry name" value="MOLYBDOPTERIN SYNTHASE SULFUR CARRIER SUBUNIT"/>
    <property type="match status" value="1"/>
</dbReference>
<dbReference type="Pfam" id="PF02597">
    <property type="entry name" value="ThiS"/>
    <property type="match status" value="1"/>
</dbReference>
<dbReference type="STRING" id="463014.BAU07_21925"/>
<dbReference type="Proteomes" id="UP000091926">
    <property type="component" value="Chromosome"/>
</dbReference>
<dbReference type="KEGG" id="bfz:BAU07_21925"/>
<evidence type="ECO:0000313" key="5">
    <source>
        <dbReference type="Proteomes" id="UP000091926"/>
    </source>
</evidence>
<dbReference type="GO" id="GO:0000166">
    <property type="term" value="F:nucleotide binding"/>
    <property type="evidence" value="ECO:0007669"/>
    <property type="project" value="UniProtKB-KW"/>
</dbReference>
<name>A0A193GJI0_9BORD</name>
<dbReference type="EMBL" id="CP016172">
    <property type="protein sequence ID" value="ANN79424.1"/>
    <property type="molecule type" value="Genomic_DNA"/>
</dbReference>
<keyword evidence="5" id="KW-1185">Reference proteome</keyword>
<evidence type="ECO:0000256" key="1">
    <source>
        <dbReference type="ARBA" id="ARBA00022741"/>
    </source>
</evidence>
<accession>A0A193GJI0</accession>
<dbReference type="InterPro" id="IPR003749">
    <property type="entry name" value="ThiS/MoaD-like"/>
</dbReference>